<evidence type="ECO:0000313" key="2">
    <source>
        <dbReference type="Proteomes" id="UP000321113"/>
    </source>
</evidence>
<accession>A0A511QTX5</accession>
<protein>
    <submittedName>
        <fullName evidence="1">Uncharacterized protein</fullName>
    </submittedName>
</protein>
<evidence type="ECO:0000313" key="1">
    <source>
        <dbReference type="EMBL" id="GEM80813.1"/>
    </source>
</evidence>
<comment type="caution">
    <text evidence="1">The sequence shown here is derived from an EMBL/GenBank/DDBJ whole genome shotgun (WGS) entry which is preliminary data.</text>
</comment>
<proteinExistence type="predicted"/>
<sequence length="62" mass="7566">MLLLSRRRWIHRWISELSMNNLYFGATNREGRIFYQKRKKQIPLHFGASKPSITNYIEKEKI</sequence>
<organism evidence="1 2">
    <name type="scientific">Vibrio superstes NBRC 103154</name>
    <dbReference type="NCBI Taxonomy" id="1219062"/>
    <lineage>
        <taxon>Bacteria</taxon>
        <taxon>Pseudomonadati</taxon>
        <taxon>Pseudomonadota</taxon>
        <taxon>Gammaproteobacteria</taxon>
        <taxon>Vibrionales</taxon>
        <taxon>Vibrionaceae</taxon>
        <taxon>Vibrio</taxon>
    </lineage>
</organism>
<gene>
    <name evidence="1" type="ORF">VSU01S_30580</name>
</gene>
<dbReference type="AlphaFoldDB" id="A0A511QTX5"/>
<dbReference type="Proteomes" id="UP000321113">
    <property type="component" value="Unassembled WGS sequence"/>
</dbReference>
<keyword evidence="2" id="KW-1185">Reference proteome</keyword>
<reference evidence="1 2" key="1">
    <citation type="submission" date="2019-07" db="EMBL/GenBank/DDBJ databases">
        <title>Whole genome shotgun sequence of Vibrio superstes NBRC 103154.</title>
        <authorList>
            <person name="Hosoyama A."/>
            <person name="Uohara A."/>
            <person name="Ohji S."/>
            <person name="Ichikawa N."/>
        </authorList>
    </citation>
    <scope>NUCLEOTIDE SEQUENCE [LARGE SCALE GENOMIC DNA]</scope>
    <source>
        <strain evidence="1 2">NBRC 103154</strain>
    </source>
</reference>
<name>A0A511QTX5_9VIBR</name>
<dbReference type="EMBL" id="BJXK01000014">
    <property type="protein sequence ID" value="GEM80813.1"/>
    <property type="molecule type" value="Genomic_DNA"/>
</dbReference>